<evidence type="ECO:0000313" key="2">
    <source>
        <dbReference type="Proteomes" id="UP000095282"/>
    </source>
</evidence>
<name>A0A1I7U257_9PELO</name>
<dbReference type="AlphaFoldDB" id="A0A1I7U257"/>
<proteinExistence type="predicted"/>
<sequence>MEWNPVELMKKFNKPEFWKSSLEIEIPTVVGSDQEVKYVGYYNAHRCTLPTMPVLYAKPNICNFLHPETFELMNMPAGFLFNLYPTVPHQEGEVAAGLYYFVPKTEYILPDKWTLSNYSVNWLDPTLYNPRIKSKYAWELVMQQFLYPDGPLALAIAEHLPRSEAEGVVPVNLDSTPSEKTSDLILQTPQIENGKKMSELLSLQIPATEGEPESNKMSSVKETRASSSADYSFPLPLGETPMVSLTNRVPLLGMTTRQFRMADRIGNPISTKNGSEVPPTSPTVD</sequence>
<feature type="region of interest" description="Disordered" evidence="1">
    <location>
        <begin position="266"/>
        <end position="285"/>
    </location>
</feature>
<evidence type="ECO:0000256" key="1">
    <source>
        <dbReference type="SAM" id="MobiDB-lite"/>
    </source>
</evidence>
<evidence type="ECO:0000313" key="3">
    <source>
        <dbReference type="WBParaSite" id="Csp11.Scaffold629.g14090.t1"/>
    </source>
</evidence>
<keyword evidence="2" id="KW-1185">Reference proteome</keyword>
<dbReference type="Proteomes" id="UP000095282">
    <property type="component" value="Unplaced"/>
</dbReference>
<reference evidence="3" key="1">
    <citation type="submission" date="2016-11" db="UniProtKB">
        <authorList>
            <consortium name="WormBaseParasite"/>
        </authorList>
    </citation>
    <scope>IDENTIFICATION</scope>
</reference>
<accession>A0A1I7U257</accession>
<protein>
    <submittedName>
        <fullName evidence="3">XRN_M domain-containing protein</fullName>
    </submittedName>
</protein>
<organism evidence="2 3">
    <name type="scientific">Caenorhabditis tropicalis</name>
    <dbReference type="NCBI Taxonomy" id="1561998"/>
    <lineage>
        <taxon>Eukaryota</taxon>
        <taxon>Metazoa</taxon>
        <taxon>Ecdysozoa</taxon>
        <taxon>Nematoda</taxon>
        <taxon>Chromadorea</taxon>
        <taxon>Rhabditida</taxon>
        <taxon>Rhabditina</taxon>
        <taxon>Rhabditomorpha</taxon>
        <taxon>Rhabditoidea</taxon>
        <taxon>Rhabditidae</taxon>
        <taxon>Peloderinae</taxon>
        <taxon>Caenorhabditis</taxon>
    </lineage>
</organism>
<dbReference type="WBParaSite" id="Csp11.Scaffold629.g14090.t1">
    <property type="protein sequence ID" value="Csp11.Scaffold629.g14090.t1"/>
    <property type="gene ID" value="Csp11.Scaffold629.g14090"/>
</dbReference>